<feature type="domain" description="Histidine kinase/HSP90-like ATPase" evidence="2">
    <location>
        <begin position="16"/>
        <end position="129"/>
    </location>
</feature>
<keyword evidence="1" id="KW-0723">Serine/threonine-protein kinase</keyword>
<dbReference type="RefSeq" id="WP_058726049.1">
    <property type="nucleotide sequence ID" value="NZ_LDQC01000057.1"/>
</dbReference>
<dbReference type="EMBL" id="LDQC01000057">
    <property type="protein sequence ID" value="KTR05291.1"/>
    <property type="molecule type" value="Genomic_DNA"/>
</dbReference>
<dbReference type="InterPro" id="IPR003594">
    <property type="entry name" value="HATPase_dom"/>
</dbReference>
<dbReference type="InterPro" id="IPR036890">
    <property type="entry name" value="HATPase_C_sf"/>
</dbReference>
<dbReference type="SUPFAM" id="SSF55874">
    <property type="entry name" value="ATPase domain of HSP90 chaperone/DNA topoisomerase II/histidine kinase"/>
    <property type="match status" value="1"/>
</dbReference>
<dbReference type="Proteomes" id="UP000078252">
    <property type="component" value="Unassembled WGS sequence"/>
</dbReference>
<dbReference type="STRING" id="33881.NS184_10450"/>
<dbReference type="PATRIC" id="fig|33881.3.peg.2437"/>
<organism evidence="3 4">
    <name type="scientific">Curtobacterium luteum</name>
    <dbReference type="NCBI Taxonomy" id="33881"/>
    <lineage>
        <taxon>Bacteria</taxon>
        <taxon>Bacillati</taxon>
        <taxon>Actinomycetota</taxon>
        <taxon>Actinomycetes</taxon>
        <taxon>Micrococcales</taxon>
        <taxon>Microbacteriaceae</taxon>
        <taxon>Curtobacterium</taxon>
    </lineage>
</organism>
<dbReference type="GO" id="GO:0004674">
    <property type="term" value="F:protein serine/threonine kinase activity"/>
    <property type="evidence" value="ECO:0007669"/>
    <property type="project" value="UniProtKB-KW"/>
</dbReference>
<evidence type="ECO:0000313" key="4">
    <source>
        <dbReference type="Proteomes" id="UP000078252"/>
    </source>
</evidence>
<dbReference type="PANTHER" id="PTHR35526:SF3">
    <property type="entry name" value="ANTI-SIGMA-F FACTOR RSBW"/>
    <property type="match status" value="1"/>
</dbReference>
<dbReference type="InterPro" id="IPR050267">
    <property type="entry name" value="Anti-sigma-factor_SerPK"/>
</dbReference>
<gene>
    <name evidence="3" type="ORF">NS184_10450</name>
</gene>
<keyword evidence="1" id="KW-0418">Kinase</keyword>
<protein>
    <recommendedName>
        <fullName evidence="2">Histidine kinase/HSP90-like ATPase domain-containing protein</fullName>
    </recommendedName>
</protein>
<reference evidence="3 4" key="1">
    <citation type="journal article" date="2016" name="Front. Microbiol.">
        <title>Genomic Resource of Rice Seed Associated Bacteria.</title>
        <authorList>
            <person name="Midha S."/>
            <person name="Bansal K."/>
            <person name="Sharma S."/>
            <person name="Kumar N."/>
            <person name="Patil P.P."/>
            <person name="Chaudhry V."/>
            <person name="Patil P.B."/>
        </authorList>
    </citation>
    <scope>NUCLEOTIDE SEQUENCE [LARGE SCALE GENOMIC DNA]</scope>
    <source>
        <strain evidence="3 4">NS184</strain>
    </source>
</reference>
<accession>A0A175RPD1</accession>
<name>A0A175RPD1_9MICO</name>
<dbReference type="Gene3D" id="3.30.565.10">
    <property type="entry name" value="Histidine kinase-like ATPase, C-terminal domain"/>
    <property type="match status" value="1"/>
</dbReference>
<dbReference type="AlphaFoldDB" id="A0A175RPD1"/>
<dbReference type="PANTHER" id="PTHR35526">
    <property type="entry name" value="ANTI-SIGMA-F FACTOR RSBW-RELATED"/>
    <property type="match status" value="1"/>
</dbReference>
<evidence type="ECO:0000259" key="2">
    <source>
        <dbReference type="Pfam" id="PF13581"/>
    </source>
</evidence>
<comment type="caution">
    <text evidence="3">The sequence shown here is derived from an EMBL/GenBank/DDBJ whole genome shotgun (WGS) entry which is preliminary data.</text>
</comment>
<evidence type="ECO:0000256" key="1">
    <source>
        <dbReference type="ARBA" id="ARBA00022527"/>
    </source>
</evidence>
<dbReference type="CDD" id="cd16936">
    <property type="entry name" value="HATPase_RsbW-like"/>
    <property type="match status" value="1"/>
</dbReference>
<keyword evidence="1" id="KW-0808">Transferase</keyword>
<dbReference type="Pfam" id="PF13581">
    <property type="entry name" value="HATPase_c_2"/>
    <property type="match status" value="1"/>
</dbReference>
<evidence type="ECO:0000313" key="3">
    <source>
        <dbReference type="EMBL" id="KTR05291.1"/>
    </source>
</evidence>
<proteinExistence type="predicted"/>
<sequence length="138" mass="14984">MTTATGAHRVELDCPPDDVTAVHEFLARVWQAEPSVSAEDRMALELALVELTSNVIEHAGRGRQLACRVDLSCSSDGYAAVVSDDGAPAGIDPGDAELPDDLAESGRGLALVKMVVDDLRYDRVDDRNRWSLQRARHD</sequence>